<evidence type="ECO:0000313" key="1">
    <source>
        <dbReference type="EMBL" id="MPL99570.1"/>
    </source>
</evidence>
<reference evidence="1" key="1">
    <citation type="submission" date="2019-08" db="EMBL/GenBank/DDBJ databases">
        <authorList>
            <person name="Kucharzyk K."/>
            <person name="Murdoch R.W."/>
            <person name="Higgins S."/>
            <person name="Loffler F."/>
        </authorList>
    </citation>
    <scope>NUCLEOTIDE SEQUENCE</scope>
</reference>
<comment type="caution">
    <text evidence="1">The sequence shown here is derived from an EMBL/GenBank/DDBJ whole genome shotgun (WGS) entry which is preliminary data.</text>
</comment>
<organism evidence="1">
    <name type="scientific">bioreactor metagenome</name>
    <dbReference type="NCBI Taxonomy" id="1076179"/>
    <lineage>
        <taxon>unclassified sequences</taxon>
        <taxon>metagenomes</taxon>
        <taxon>ecological metagenomes</taxon>
    </lineage>
</organism>
<name>A0A644W7W5_9ZZZZ</name>
<dbReference type="AlphaFoldDB" id="A0A644W7W5"/>
<evidence type="ECO:0008006" key="2">
    <source>
        <dbReference type="Google" id="ProtNLM"/>
    </source>
</evidence>
<gene>
    <name evidence="1" type="ORF">SDC9_45788</name>
</gene>
<proteinExistence type="predicted"/>
<accession>A0A644W7W5</accession>
<sequence length="137" mass="16000">MAEEKYRFPLRLTPEVQHMMKEAMPHDNSQSQNEYIEKAIRFYSGYLMTKDSTEYLTPTLVESLRGTLDSFGAHINRSLFRLCVENAIMENILAAGLEMRDDELKKLRARCIAEVKRTNGRLSFEDNLRFQQGEDMD</sequence>
<dbReference type="EMBL" id="VSSQ01000674">
    <property type="protein sequence ID" value="MPL99570.1"/>
    <property type="molecule type" value="Genomic_DNA"/>
</dbReference>
<protein>
    <recommendedName>
        <fullName evidence="2">Ribbon-helix-helix protein CopG domain-containing protein</fullName>
    </recommendedName>
</protein>